<dbReference type="AlphaFoldDB" id="A0A5E4YEI5"/>
<evidence type="ECO:0000313" key="2">
    <source>
        <dbReference type="Proteomes" id="UP000333828"/>
    </source>
</evidence>
<evidence type="ECO:0000313" key="1">
    <source>
        <dbReference type="EMBL" id="VVE46808.1"/>
    </source>
</evidence>
<dbReference type="RefSeq" id="WP_150685913.1">
    <property type="nucleotide sequence ID" value="NZ_CABPSI010000005.1"/>
</dbReference>
<organism evidence="1 2">
    <name type="scientific">Pandoraea iniqua</name>
    <dbReference type="NCBI Taxonomy" id="2508288"/>
    <lineage>
        <taxon>Bacteria</taxon>
        <taxon>Pseudomonadati</taxon>
        <taxon>Pseudomonadota</taxon>
        <taxon>Betaproteobacteria</taxon>
        <taxon>Burkholderiales</taxon>
        <taxon>Burkholderiaceae</taxon>
        <taxon>Pandoraea</taxon>
    </lineage>
</organism>
<dbReference type="Proteomes" id="UP000333828">
    <property type="component" value="Unassembled WGS sequence"/>
</dbReference>
<dbReference type="InterPro" id="IPR010263">
    <property type="entry name" value="T6SS_TssK"/>
</dbReference>
<sequence length="466" mass="51419">MNLDRPIYWHQGQLLQPHHFQHGDMQASRHAAQLAELAAPYPWGVSAFELDERALASGTFSISRLTARFRDGAFVEYPGNAWLQPRRFKSAEFGARARRMYVGIRALRPGEMNCTVCDDQDAAAVATTRFATLADPEASPDYLSGEAPADMQAMSYVVKLLWDDELEQATHFETLPIAQLELDGDAVRVGATFCPPVLHLGASALLRRIVRDVRDDLLGRAHQLSSAKAALGMANREPELTHWRGFLALTVLNRYGPLLCHYLDTAHVHPWYVWGTLRQLIGELSAFCAQTDMLTMGPDGAAQVGAYHHDEVGAQFSIAAGTITQMLNEITLGPDQVVPLRRVDEFWAGEFPDGFFGSHNRYYLGISSAQDGFDSARLHTSVKLGSPTQLPGIVAHALSGVELIALSTPPAGIPRRAGTEYFRVDTLDDAWCAVMHERGVALFYEGENADGVEDESLSFELLMVRR</sequence>
<keyword evidence="2" id="KW-1185">Reference proteome</keyword>
<dbReference type="NCBIfam" id="TIGR03353">
    <property type="entry name" value="VI_chp_4"/>
    <property type="match status" value="1"/>
</dbReference>
<gene>
    <name evidence="1" type="ORF">PIN31115_04433</name>
</gene>
<dbReference type="PANTHER" id="PTHR35566:SF1">
    <property type="entry name" value="TYPE VI SECRETION SYSTEM BASEPLATE COMPONENT TSSK1"/>
    <property type="match status" value="1"/>
</dbReference>
<reference evidence="1 2" key="1">
    <citation type="submission" date="2019-08" db="EMBL/GenBank/DDBJ databases">
        <authorList>
            <person name="Peeters C."/>
        </authorList>
    </citation>
    <scope>NUCLEOTIDE SEQUENCE [LARGE SCALE GENOMIC DNA]</scope>
    <source>
        <strain evidence="1 2">LMG 31115</strain>
    </source>
</reference>
<protein>
    <submittedName>
        <fullName evidence="1">Type VI secretion system-associated protein</fullName>
    </submittedName>
</protein>
<dbReference type="EMBL" id="CABPSI010000005">
    <property type="protein sequence ID" value="VVE46808.1"/>
    <property type="molecule type" value="Genomic_DNA"/>
</dbReference>
<dbReference type="PANTHER" id="PTHR35566">
    <property type="entry name" value="BLR3599 PROTEIN"/>
    <property type="match status" value="1"/>
</dbReference>
<dbReference type="Pfam" id="PF05936">
    <property type="entry name" value="T6SS_VasE"/>
    <property type="match status" value="1"/>
</dbReference>
<name>A0A5E4YEI5_9BURK</name>
<accession>A0A5E4YEI5</accession>
<proteinExistence type="predicted"/>